<evidence type="ECO:0000313" key="2">
    <source>
        <dbReference type="EMBL" id="GBP95437.1"/>
    </source>
</evidence>
<dbReference type="EMBL" id="BGZK01002630">
    <property type="protein sequence ID" value="GBP95437.1"/>
    <property type="molecule type" value="Genomic_DNA"/>
</dbReference>
<keyword evidence="1" id="KW-0732">Signal</keyword>
<feature type="chain" id="PRO_5020032998" evidence="1">
    <location>
        <begin position="22"/>
        <end position="87"/>
    </location>
</feature>
<dbReference type="Proteomes" id="UP000299102">
    <property type="component" value="Unassembled WGS sequence"/>
</dbReference>
<reference evidence="2 3" key="1">
    <citation type="journal article" date="2019" name="Commun. Biol.">
        <title>The bagworm genome reveals a unique fibroin gene that provides high tensile strength.</title>
        <authorList>
            <person name="Kono N."/>
            <person name="Nakamura H."/>
            <person name="Ohtoshi R."/>
            <person name="Tomita M."/>
            <person name="Numata K."/>
            <person name="Arakawa K."/>
        </authorList>
    </citation>
    <scope>NUCLEOTIDE SEQUENCE [LARGE SCALE GENOMIC DNA]</scope>
</reference>
<keyword evidence="3" id="KW-1185">Reference proteome</keyword>
<feature type="signal peptide" evidence="1">
    <location>
        <begin position="1"/>
        <end position="21"/>
    </location>
</feature>
<evidence type="ECO:0000256" key="1">
    <source>
        <dbReference type="SAM" id="SignalP"/>
    </source>
</evidence>
<gene>
    <name evidence="2" type="ORF">EVAR_68460_1</name>
</gene>
<proteinExistence type="predicted"/>
<protein>
    <submittedName>
        <fullName evidence="2">Uncharacterized protein</fullName>
    </submittedName>
</protein>
<comment type="caution">
    <text evidence="2">The sequence shown here is derived from an EMBL/GenBank/DDBJ whole genome shotgun (WGS) entry which is preliminary data.</text>
</comment>
<dbReference type="AlphaFoldDB" id="A0A4C2A967"/>
<accession>A0A4C2A967</accession>
<name>A0A4C2A967_EUMVA</name>
<sequence length="87" mass="10145">MLRSFKFLTIVLHIYTLPAMKEPLDKRRLAHWAHKLGVLGPRARVLEHTDPESLGTQSFGLWVYRNPNNIRMKRKCNFTTTVTPEAQ</sequence>
<evidence type="ECO:0000313" key="3">
    <source>
        <dbReference type="Proteomes" id="UP000299102"/>
    </source>
</evidence>
<organism evidence="2 3">
    <name type="scientific">Eumeta variegata</name>
    <name type="common">Bagworm moth</name>
    <name type="synonym">Eumeta japonica</name>
    <dbReference type="NCBI Taxonomy" id="151549"/>
    <lineage>
        <taxon>Eukaryota</taxon>
        <taxon>Metazoa</taxon>
        <taxon>Ecdysozoa</taxon>
        <taxon>Arthropoda</taxon>
        <taxon>Hexapoda</taxon>
        <taxon>Insecta</taxon>
        <taxon>Pterygota</taxon>
        <taxon>Neoptera</taxon>
        <taxon>Endopterygota</taxon>
        <taxon>Lepidoptera</taxon>
        <taxon>Glossata</taxon>
        <taxon>Ditrysia</taxon>
        <taxon>Tineoidea</taxon>
        <taxon>Psychidae</taxon>
        <taxon>Oiketicinae</taxon>
        <taxon>Eumeta</taxon>
    </lineage>
</organism>